<keyword evidence="2" id="KW-1185">Reference proteome</keyword>
<dbReference type="Proteomes" id="UP000288216">
    <property type="component" value="Unassembled WGS sequence"/>
</dbReference>
<dbReference type="AlphaFoldDB" id="A0A401PJX1"/>
<gene>
    <name evidence="1" type="ORF">scyTo_0002521</name>
</gene>
<dbReference type="OrthoDB" id="10560241at2759"/>
<name>A0A401PJX1_SCYTO</name>
<evidence type="ECO:0000313" key="1">
    <source>
        <dbReference type="EMBL" id="GCB73401.1"/>
    </source>
</evidence>
<organism evidence="1 2">
    <name type="scientific">Scyliorhinus torazame</name>
    <name type="common">Cloudy catshark</name>
    <name type="synonym">Catulus torazame</name>
    <dbReference type="NCBI Taxonomy" id="75743"/>
    <lineage>
        <taxon>Eukaryota</taxon>
        <taxon>Metazoa</taxon>
        <taxon>Chordata</taxon>
        <taxon>Craniata</taxon>
        <taxon>Vertebrata</taxon>
        <taxon>Chondrichthyes</taxon>
        <taxon>Elasmobranchii</taxon>
        <taxon>Galeomorphii</taxon>
        <taxon>Galeoidea</taxon>
        <taxon>Carcharhiniformes</taxon>
        <taxon>Scyliorhinidae</taxon>
        <taxon>Scyliorhinus</taxon>
    </lineage>
</organism>
<comment type="caution">
    <text evidence="1">The sequence shown here is derived from an EMBL/GenBank/DDBJ whole genome shotgun (WGS) entry which is preliminary data.</text>
</comment>
<reference evidence="1 2" key="1">
    <citation type="journal article" date="2018" name="Nat. Ecol. Evol.">
        <title>Shark genomes provide insights into elasmobranch evolution and the origin of vertebrates.</title>
        <authorList>
            <person name="Hara Y"/>
            <person name="Yamaguchi K"/>
            <person name="Onimaru K"/>
            <person name="Kadota M"/>
            <person name="Koyanagi M"/>
            <person name="Keeley SD"/>
            <person name="Tatsumi K"/>
            <person name="Tanaka K"/>
            <person name="Motone F"/>
            <person name="Kageyama Y"/>
            <person name="Nozu R"/>
            <person name="Adachi N"/>
            <person name="Nishimura O"/>
            <person name="Nakagawa R"/>
            <person name="Tanegashima C"/>
            <person name="Kiyatake I"/>
            <person name="Matsumoto R"/>
            <person name="Murakumo K"/>
            <person name="Nishida K"/>
            <person name="Terakita A"/>
            <person name="Kuratani S"/>
            <person name="Sato K"/>
            <person name="Hyodo S Kuraku.S."/>
        </authorList>
    </citation>
    <scope>NUCLEOTIDE SEQUENCE [LARGE SCALE GENOMIC DNA]</scope>
</reference>
<sequence length="90" mass="10588">MQEQSDSQRASLQENCRYTVISDDESNMKFQPLEEDEMDHSEDATTHYSLYLPPVQRYSLSRGFGTWLASQQRDVHLLLIYQKLQSKQCL</sequence>
<evidence type="ECO:0000313" key="2">
    <source>
        <dbReference type="Proteomes" id="UP000288216"/>
    </source>
</evidence>
<proteinExistence type="predicted"/>
<protein>
    <submittedName>
        <fullName evidence="1">Uncharacterized protein</fullName>
    </submittedName>
</protein>
<dbReference type="EMBL" id="BFAA01000635">
    <property type="protein sequence ID" value="GCB73401.1"/>
    <property type="molecule type" value="Genomic_DNA"/>
</dbReference>
<accession>A0A401PJX1</accession>